<evidence type="ECO:0000313" key="1">
    <source>
        <dbReference type="EMBL" id="MBB5714116.1"/>
    </source>
</evidence>
<gene>
    <name evidence="1" type="ORF">FHS94_000939</name>
</gene>
<dbReference type="Proteomes" id="UP000546200">
    <property type="component" value="Unassembled WGS sequence"/>
</dbReference>
<evidence type="ECO:0000313" key="2">
    <source>
        <dbReference type="Proteomes" id="UP000546200"/>
    </source>
</evidence>
<proteinExistence type="predicted"/>
<dbReference type="AlphaFoldDB" id="A0A7W9BC55"/>
<dbReference type="Pfam" id="PF00480">
    <property type="entry name" value="ROK"/>
    <property type="match status" value="1"/>
</dbReference>
<dbReference type="PANTHER" id="PTHR18964">
    <property type="entry name" value="ROK (REPRESSOR, ORF, KINASE) FAMILY"/>
    <property type="match status" value="1"/>
</dbReference>
<dbReference type="EMBL" id="JACIJK010000002">
    <property type="protein sequence ID" value="MBB5714116.1"/>
    <property type="molecule type" value="Genomic_DNA"/>
</dbReference>
<dbReference type="SUPFAM" id="SSF46785">
    <property type="entry name" value="Winged helix' DNA-binding domain"/>
    <property type="match status" value="1"/>
</dbReference>
<dbReference type="GO" id="GO:0009384">
    <property type="term" value="F:N-acylmannosamine kinase activity"/>
    <property type="evidence" value="ECO:0007669"/>
    <property type="project" value="TreeGrafter"/>
</dbReference>
<keyword evidence="1" id="KW-0808">Transferase</keyword>
<dbReference type="Gene3D" id="3.30.420.40">
    <property type="match status" value="2"/>
</dbReference>
<dbReference type="Gene3D" id="1.10.10.10">
    <property type="entry name" value="Winged helix-like DNA-binding domain superfamily/Winged helix DNA-binding domain"/>
    <property type="match status" value="1"/>
</dbReference>
<dbReference type="RefSeq" id="WP_184055129.1">
    <property type="nucleotide sequence ID" value="NZ_JACIJK010000002.1"/>
</dbReference>
<name>A0A7W9BC55_9SPHN</name>
<organism evidence="1 2">
    <name type="scientific">Sphingomonas aerophila</name>
    <dbReference type="NCBI Taxonomy" id="1344948"/>
    <lineage>
        <taxon>Bacteria</taxon>
        <taxon>Pseudomonadati</taxon>
        <taxon>Pseudomonadota</taxon>
        <taxon>Alphaproteobacteria</taxon>
        <taxon>Sphingomonadales</taxon>
        <taxon>Sphingomonadaceae</taxon>
        <taxon>Sphingomonas</taxon>
    </lineage>
</organism>
<sequence>MRRAATARSRPQLSGTNLVRAADHNQRVTLQAIRVGGSLTRVELATITGLTPPSIANITKRLLQDGLIEEAGQRRGGRGQPPTKLVIRRDGCFSVGVNIDRDHVTFVLVDFSGQTLARVSEEVSYAMPGDVRAAYRRAVSSMLRSAKIDRSKLVGVGIAVPDDLSSVDLPGRPGAYSAWGDVNFGEMFAKPLELPVFVENDAAAAAMGEMQLGLGQHHSSFFYILISSGLGGGFVVDQGYVRGANGRSGELGFMLAEDGTGAREQVQKLVSLSGLARLLTEDGFTLADVVAPGPLSASVGATVERWIENAARALCTPLAAIDCLINPATVLIGGRLPGVLVERLAERANELMRVQGTYVPAIAPVARAALSEDAPAVGAAILPFSHFLLPKQGALWKVPSGEDAISIAM</sequence>
<dbReference type="PANTHER" id="PTHR18964:SF169">
    <property type="entry name" value="N-ACETYLMANNOSAMINE KINASE"/>
    <property type="match status" value="1"/>
</dbReference>
<dbReference type="Pfam" id="PF13412">
    <property type="entry name" value="HTH_24"/>
    <property type="match status" value="1"/>
</dbReference>
<dbReference type="SUPFAM" id="SSF53067">
    <property type="entry name" value="Actin-like ATPase domain"/>
    <property type="match status" value="1"/>
</dbReference>
<accession>A0A7W9BC55</accession>
<keyword evidence="2" id="KW-1185">Reference proteome</keyword>
<dbReference type="InterPro" id="IPR036390">
    <property type="entry name" value="WH_DNA-bd_sf"/>
</dbReference>
<comment type="caution">
    <text evidence="1">The sequence shown here is derived from an EMBL/GenBank/DDBJ whole genome shotgun (WGS) entry which is preliminary data.</text>
</comment>
<dbReference type="GO" id="GO:0019262">
    <property type="term" value="P:N-acetylneuraminate catabolic process"/>
    <property type="evidence" value="ECO:0007669"/>
    <property type="project" value="TreeGrafter"/>
</dbReference>
<protein>
    <submittedName>
        <fullName evidence="1">Putative NBD/HSP70 family sugar kinase</fullName>
    </submittedName>
</protein>
<reference evidence="1 2" key="1">
    <citation type="submission" date="2020-08" db="EMBL/GenBank/DDBJ databases">
        <title>Genomic Encyclopedia of Type Strains, Phase IV (KMG-IV): sequencing the most valuable type-strain genomes for metagenomic binning, comparative biology and taxonomic classification.</title>
        <authorList>
            <person name="Goeker M."/>
        </authorList>
    </citation>
    <scope>NUCLEOTIDE SEQUENCE [LARGE SCALE GENOMIC DNA]</scope>
    <source>
        <strain evidence="1 2">DSM 100044</strain>
    </source>
</reference>
<dbReference type="InterPro" id="IPR043129">
    <property type="entry name" value="ATPase_NBD"/>
</dbReference>
<dbReference type="InterPro" id="IPR036388">
    <property type="entry name" value="WH-like_DNA-bd_sf"/>
</dbReference>
<dbReference type="InterPro" id="IPR000600">
    <property type="entry name" value="ROK"/>
</dbReference>
<keyword evidence="1" id="KW-0418">Kinase</keyword>